<evidence type="ECO:0000313" key="3">
    <source>
        <dbReference type="Proteomes" id="UP000177445"/>
    </source>
</evidence>
<dbReference type="EMBL" id="CP017715">
    <property type="protein sequence ID" value="AOY88056.1"/>
    <property type="molecule type" value="Genomic_DNA"/>
</dbReference>
<organism evidence="2 3">
    <name type="scientific">Marinobacter salinus</name>
    <dbReference type="NCBI Taxonomy" id="1874317"/>
    <lineage>
        <taxon>Bacteria</taxon>
        <taxon>Pseudomonadati</taxon>
        <taxon>Pseudomonadota</taxon>
        <taxon>Gammaproteobacteria</taxon>
        <taxon>Pseudomonadales</taxon>
        <taxon>Marinobacteraceae</taxon>
        <taxon>Marinobacter</taxon>
    </lineage>
</organism>
<protein>
    <submittedName>
        <fullName evidence="2">Uncharacterized protein</fullName>
    </submittedName>
</protein>
<dbReference type="Proteomes" id="UP000177445">
    <property type="component" value="Chromosome"/>
</dbReference>
<reference evidence="2 3" key="1">
    <citation type="submission" date="2016-10" db="EMBL/GenBank/DDBJ databases">
        <title>Marinobacter salinus sp. nov., a moderately halophilic bacterium isolated from a tidal flat environment.</title>
        <authorList>
            <person name="Park S.-J."/>
        </authorList>
    </citation>
    <scope>NUCLEOTIDE SEQUENCE [LARGE SCALE GENOMIC DNA]</scope>
    <source>
        <strain evidence="2 3">Hb8</strain>
    </source>
</reference>
<keyword evidence="3" id="KW-1185">Reference proteome</keyword>
<keyword evidence="1" id="KW-1133">Transmembrane helix</keyword>
<name>A0A1D9GK82_9GAMM</name>
<feature type="transmembrane region" description="Helical" evidence="1">
    <location>
        <begin position="91"/>
        <end position="114"/>
    </location>
</feature>
<keyword evidence="1" id="KW-0472">Membrane</keyword>
<dbReference type="AlphaFoldDB" id="A0A1D9GK82"/>
<gene>
    <name evidence="2" type="ORF">BKP64_07660</name>
</gene>
<proteinExistence type="predicted"/>
<accession>A0A1D9GK82</accession>
<dbReference type="KEGG" id="msq:BKP64_07660"/>
<sequence length="139" mass="16316">MKDQSRTKTLEFDAPKTEQEVYALVQNALKSEFQTVKLNEKKKKKDFREVYLRVRTKMLSPIISLRGPLSVQVKDNKARVNIDGKTMANRWYLFLFILCVFLPPLFLLLLMLFVSQKKSSNEAIDKVFERLEFDSSAYE</sequence>
<dbReference type="RefSeq" id="WP_070968122.1">
    <property type="nucleotide sequence ID" value="NZ_CP017715.1"/>
</dbReference>
<keyword evidence="1" id="KW-0812">Transmembrane</keyword>
<evidence type="ECO:0000313" key="2">
    <source>
        <dbReference type="EMBL" id="AOY88056.1"/>
    </source>
</evidence>
<evidence type="ECO:0000256" key="1">
    <source>
        <dbReference type="SAM" id="Phobius"/>
    </source>
</evidence>